<keyword evidence="3" id="KW-1003">Cell membrane</keyword>
<comment type="similarity">
    <text evidence="7">Belongs to the binding-protein-dependent transport system permease family.</text>
</comment>
<organism evidence="9 10">
    <name type="scientific">Nakamurella flava</name>
    <dbReference type="NCBI Taxonomy" id="2576308"/>
    <lineage>
        <taxon>Bacteria</taxon>
        <taxon>Bacillati</taxon>
        <taxon>Actinomycetota</taxon>
        <taxon>Actinomycetes</taxon>
        <taxon>Nakamurellales</taxon>
        <taxon>Nakamurellaceae</taxon>
        <taxon>Nakamurella</taxon>
    </lineage>
</organism>
<dbReference type="AlphaFoldDB" id="A0A4U6QE46"/>
<reference evidence="9 10" key="1">
    <citation type="submission" date="2019-05" db="EMBL/GenBank/DDBJ databases">
        <title>Nakamurella sp. N5BH11, whole genome shotgun sequence.</title>
        <authorList>
            <person name="Tuo L."/>
        </authorList>
    </citation>
    <scope>NUCLEOTIDE SEQUENCE [LARGE SCALE GENOMIC DNA]</scope>
    <source>
        <strain evidence="9 10">N5BH11</strain>
    </source>
</reference>
<feature type="transmembrane region" description="Helical" evidence="7">
    <location>
        <begin position="303"/>
        <end position="329"/>
    </location>
</feature>
<dbReference type="PANTHER" id="PTHR43163">
    <property type="entry name" value="DIPEPTIDE TRANSPORT SYSTEM PERMEASE PROTEIN DPPB-RELATED"/>
    <property type="match status" value="1"/>
</dbReference>
<dbReference type="Pfam" id="PF19300">
    <property type="entry name" value="BPD_transp_1_N"/>
    <property type="match status" value="1"/>
</dbReference>
<protein>
    <submittedName>
        <fullName evidence="9">ABC transporter permease</fullName>
    </submittedName>
</protein>
<feature type="transmembrane region" description="Helical" evidence="7">
    <location>
        <begin position="257"/>
        <end position="283"/>
    </location>
</feature>
<comment type="caution">
    <text evidence="9">The sequence shown here is derived from an EMBL/GenBank/DDBJ whole genome shotgun (WGS) entry which is preliminary data.</text>
</comment>
<keyword evidence="2 7" id="KW-0813">Transport</keyword>
<dbReference type="EMBL" id="SZZH01000003">
    <property type="protein sequence ID" value="TKV58318.1"/>
    <property type="molecule type" value="Genomic_DNA"/>
</dbReference>
<dbReference type="Pfam" id="PF00528">
    <property type="entry name" value="BPD_transp_1"/>
    <property type="match status" value="1"/>
</dbReference>
<comment type="subcellular location">
    <subcellularLocation>
        <location evidence="1 7">Cell membrane</location>
        <topology evidence="1 7">Multi-pass membrane protein</topology>
    </subcellularLocation>
</comment>
<feature type="transmembrane region" description="Helical" evidence="7">
    <location>
        <begin position="103"/>
        <end position="122"/>
    </location>
</feature>
<dbReference type="InterPro" id="IPR045621">
    <property type="entry name" value="BPD_transp_1_N"/>
</dbReference>
<evidence type="ECO:0000313" key="9">
    <source>
        <dbReference type="EMBL" id="TKV58318.1"/>
    </source>
</evidence>
<keyword evidence="6 7" id="KW-0472">Membrane</keyword>
<dbReference type="InterPro" id="IPR035906">
    <property type="entry name" value="MetI-like_sf"/>
</dbReference>
<dbReference type="CDD" id="cd06261">
    <property type="entry name" value="TM_PBP2"/>
    <property type="match status" value="1"/>
</dbReference>
<dbReference type="GO" id="GO:0005886">
    <property type="term" value="C:plasma membrane"/>
    <property type="evidence" value="ECO:0007669"/>
    <property type="project" value="UniProtKB-SubCell"/>
</dbReference>
<feature type="domain" description="ABC transmembrane type-1" evidence="8">
    <location>
        <begin position="97"/>
        <end position="326"/>
    </location>
</feature>
<evidence type="ECO:0000256" key="4">
    <source>
        <dbReference type="ARBA" id="ARBA00022692"/>
    </source>
</evidence>
<evidence type="ECO:0000256" key="3">
    <source>
        <dbReference type="ARBA" id="ARBA00022475"/>
    </source>
</evidence>
<dbReference type="RefSeq" id="WP_137449981.1">
    <property type="nucleotide sequence ID" value="NZ_SZZH01000003.1"/>
</dbReference>
<evidence type="ECO:0000256" key="2">
    <source>
        <dbReference type="ARBA" id="ARBA00022448"/>
    </source>
</evidence>
<keyword evidence="5 7" id="KW-1133">Transmembrane helix</keyword>
<evidence type="ECO:0000313" key="10">
    <source>
        <dbReference type="Proteomes" id="UP000306985"/>
    </source>
</evidence>
<dbReference type="PROSITE" id="PS50928">
    <property type="entry name" value="ABC_TM1"/>
    <property type="match status" value="1"/>
</dbReference>
<evidence type="ECO:0000256" key="5">
    <source>
        <dbReference type="ARBA" id="ARBA00022989"/>
    </source>
</evidence>
<keyword evidence="4 7" id="KW-0812">Transmembrane</keyword>
<accession>A0A4U6QE46</accession>
<dbReference type="InterPro" id="IPR000515">
    <property type="entry name" value="MetI-like"/>
</dbReference>
<evidence type="ECO:0000259" key="8">
    <source>
        <dbReference type="PROSITE" id="PS50928"/>
    </source>
</evidence>
<keyword evidence="10" id="KW-1185">Reference proteome</keyword>
<dbReference type="SUPFAM" id="SSF161098">
    <property type="entry name" value="MetI-like"/>
    <property type="match status" value="1"/>
</dbReference>
<sequence length="336" mass="36428">MLRYTVRRLLQLVLVLFVLSILLFVWLRNLPGGTVTAILGDRATPEKRAELESVLGLDQPIFVQYFKFLGRALTGDFGQSTGVAPGTDALQVFLTRFGATVELAFGAIVLALLLGIPLGYWAARRKGGVLDSGLIVVSLVGIAVPVFFLAFLLKYVFAVRMGLLPPSGRQTPNIDATRVTGLFVLDGLLTREWDASWDAVKHLILPWIALATIPFAVIFRITRASVLEVQGEDFVRTAEAKGLTTSTIRSRHILRNAMLPVITVTGLQTGALLVGAVLTETVFAYPGIGEALAVGFTKKDYPVIQVVVIASAAAFVIINTVVDLLYAVVDPRIRTR</sequence>
<feature type="transmembrane region" description="Helical" evidence="7">
    <location>
        <begin position="9"/>
        <end position="27"/>
    </location>
</feature>
<gene>
    <name evidence="9" type="ORF">FDO65_12100</name>
</gene>
<feature type="transmembrane region" description="Helical" evidence="7">
    <location>
        <begin position="203"/>
        <end position="221"/>
    </location>
</feature>
<evidence type="ECO:0000256" key="1">
    <source>
        <dbReference type="ARBA" id="ARBA00004651"/>
    </source>
</evidence>
<name>A0A4U6QE46_9ACTN</name>
<evidence type="ECO:0000256" key="7">
    <source>
        <dbReference type="RuleBase" id="RU363032"/>
    </source>
</evidence>
<feature type="transmembrane region" description="Helical" evidence="7">
    <location>
        <begin position="134"/>
        <end position="157"/>
    </location>
</feature>
<dbReference type="Proteomes" id="UP000306985">
    <property type="component" value="Unassembled WGS sequence"/>
</dbReference>
<dbReference type="GO" id="GO:0055085">
    <property type="term" value="P:transmembrane transport"/>
    <property type="evidence" value="ECO:0007669"/>
    <property type="project" value="InterPro"/>
</dbReference>
<proteinExistence type="inferred from homology"/>
<dbReference type="Gene3D" id="1.10.3720.10">
    <property type="entry name" value="MetI-like"/>
    <property type="match status" value="1"/>
</dbReference>
<evidence type="ECO:0000256" key="6">
    <source>
        <dbReference type="ARBA" id="ARBA00023136"/>
    </source>
</evidence>
<dbReference type="PANTHER" id="PTHR43163:SF6">
    <property type="entry name" value="DIPEPTIDE TRANSPORT SYSTEM PERMEASE PROTEIN DPPB-RELATED"/>
    <property type="match status" value="1"/>
</dbReference>
<dbReference type="OrthoDB" id="9778910at2"/>